<evidence type="ECO:0000313" key="1">
    <source>
        <dbReference type="EMBL" id="SMG01106.1"/>
    </source>
</evidence>
<dbReference type="AlphaFoldDB" id="A0A238H6Y1"/>
<sequence>MRLSFNGLLRQADTPAHHQIGRSIDWHSWPNIESARR</sequence>
<evidence type="ECO:0000313" key="2">
    <source>
        <dbReference type="Proteomes" id="UP000198460"/>
    </source>
</evidence>
<accession>A0A238H6Y1</accession>
<name>A0A238H6Y1_9BURK</name>
<dbReference type="EMBL" id="FXAN01000067">
    <property type="protein sequence ID" value="SMG01106.1"/>
    <property type="molecule type" value="Genomic_DNA"/>
</dbReference>
<proteinExistence type="predicted"/>
<organism evidence="1 2">
    <name type="scientific">Burkholderia singularis</name>
    <dbReference type="NCBI Taxonomy" id="1503053"/>
    <lineage>
        <taxon>Bacteria</taxon>
        <taxon>Pseudomonadati</taxon>
        <taxon>Pseudomonadota</taxon>
        <taxon>Betaproteobacteria</taxon>
        <taxon>Burkholderiales</taxon>
        <taxon>Burkholderiaceae</taxon>
        <taxon>Burkholderia</taxon>
        <taxon>pseudomallei group</taxon>
    </lineage>
</organism>
<reference evidence="1 2" key="1">
    <citation type="submission" date="2017-04" db="EMBL/GenBank/DDBJ databases">
        <authorList>
            <person name="Afonso C.L."/>
            <person name="Miller P.J."/>
            <person name="Scott M.A."/>
            <person name="Spackman E."/>
            <person name="Goraichik I."/>
            <person name="Dimitrov K.M."/>
            <person name="Suarez D.L."/>
            <person name="Swayne D.E."/>
        </authorList>
    </citation>
    <scope>NUCLEOTIDE SEQUENCE [LARGE SCALE GENOMIC DNA]</scope>
    <source>
        <strain evidence="1">LMG 28154</strain>
    </source>
</reference>
<gene>
    <name evidence="1" type="ORF">BSIN_4138</name>
</gene>
<dbReference type="Proteomes" id="UP000198460">
    <property type="component" value="Unassembled WGS sequence"/>
</dbReference>
<protein>
    <submittedName>
        <fullName evidence="1">Uncharacterized protein</fullName>
    </submittedName>
</protein>